<keyword evidence="2" id="KW-1185">Reference proteome</keyword>
<proteinExistence type="predicted"/>
<evidence type="ECO:0000313" key="1">
    <source>
        <dbReference type="EMBL" id="GBP72725.1"/>
    </source>
</evidence>
<comment type="caution">
    <text evidence="1">The sequence shown here is derived from an EMBL/GenBank/DDBJ whole genome shotgun (WGS) entry which is preliminary data.</text>
</comment>
<reference evidence="1 2" key="1">
    <citation type="journal article" date="2019" name="Commun. Biol.">
        <title>The bagworm genome reveals a unique fibroin gene that provides high tensile strength.</title>
        <authorList>
            <person name="Kono N."/>
            <person name="Nakamura H."/>
            <person name="Ohtoshi R."/>
            <person name="Tomita M."/>
            <person name="Numata K."/>
            <person name="Arakawa K."/>
        </authorList>
    </citation>
    <scope>NUCLEOTIDE SEQUENCE [LARGE SCALE GENOMIC DNA]</scope>
</reference>
<sequence length="122" mass="14289">MYEGWKRRFVIDDSPKDDQDPITQDEIKQSRRAADAPWYFKNSELHWDLELSTISKFMEDASERFFDIVSSHPNPLIISAVSYEPPPPHHFCRRLQNILSDPPDDLTVEVEKLIEANRMATD</sequence>
<dbReference type="AlphaFoldDB" id="A0A4C1YEH0"/>
<gene>
    <name evidence="1" type="ORF">EVAR_43461_1</name>
</gene>
<protein>
    <submittedName>
        <fullName evidence="1">Uncharacterized protein</fullName>
    </submittedName>
</protein>
<organism evidence="1 2">
    <name type="scientific">Eumeta variegata</name>
    <name type="common">Bagworm moth</name>
    <name type="synonym">Eumeta japonica</name>
    <dbReference type="NCBI Taxonomy" id="151549"/>
    <lineage>
        <taxon>Eukaryota</taxon>
        <taxon>Metazoa</taxon>
        <taxon>Ecdysozoa</taxon>
        <taxon>Arthropoda</taxon>
        <taxon>Hexapoda</taxon>
        <taxon>Insecta</taxon>
        <taxon>Pterygota</taxon>
        <taxon>Neoptera</taxon>
        <taxon>Endopterygota</taxon>
        <taxon>Lepidoptera</taxon>
        <taxon>Glossata</taxon>
        <taxon>Ditrysia</taxon>
        <taxon>Tineoidea</taxon>
        <taxon>Psychidae</taxon>
        <taxon>Oiketicinae</taxon>
        <taxon>Eumeta</taxon>
    </lineage>
</organism>
<dbReference type="OrthoDB" id="10050074at2759"/>
<name>A0A4C1YEH0_EUMVA</name>
<dbReference type="Proteomes" id="UP000299102">
    <property type="component" value="Unassembled WGS sequence"/>
</dbReference>
<evidence type="ECO:0000313" key="2">
    <source>
        <dbReference type="Proteomes" id="UP000299102"/>
    </source>
</evidence>
<dbReference type="EMBL" id="BGZK01001154">
    <property type="protein sequence ID" value="GBP72725.1"/>
    <property type="molecule type" value="Genomic_DNA"/>
</dbReference>
<accession>A0A4C1YEH0</accession>